<dbReference type="GO" id="GO:0043682">
    <property type="term" value="F:P-type divalent copper transporter activity"/>
    <property type="evidence" value="ECO:0007669"/>
    <property type="project" value="TreeGrafter"/>
</dbReference>
<evidence type="ECO:0000256" key="19">
    <source>
        <dbReference type="ARBA" id="ARBA00033239"/>
    </source>
</evidence>
<dbReference type="SFLD" id="SFLDG00002">
    <property type="entry name" value="C1.7:_P-type_atpase_like"/>
    <property type="match status" value="1"/>
</dbReference>
<dbReference type="CDD" id="cd00371">
    <property type="entry name" value="HMA"/>
    <property type="match status" value="2"/>
</dbReference>
<dbReference type="InterPro" id="IPR044492">
    <property type="entry name" value="P_typ_ATPase_HD_dom"/>
</dbReference>
<evidence type="ECO:0000256" key="9">
    <source>
        <dbReference type="ARBA" id="ARBA00022741"/>
    </source>
</evidence>
<evidence type="ECO:0000256" key="3">
    <source>
        <dbReference type="ARBA" id="ARBA00012517"/>
    </source>
</evidence>
<keyword evidence="5" id="KW-0813">Transport</keyword>
<dbReference type="NCBIfam" id="TIGR01494">
    <property type="entry name" value="ATPase_P-type"/>
    <property type="match status" value="1"/>
</dbReference>
<dbReference type="AlphaFoldDB" id="A0A9D1KZL5"/>
<dbReference type="EMBL" id="DVMJ01000053">
    <property type="protein sequence ID" value="HIU13678.1"/>
    <property type="molecule type" value="Genomic_DNA"/>
</dbReference>
<evidence type="ECO:0000313" key="23">
    <source>
        <dbReference type="EMBL" id="HIU13678.1"/>
    </source>
</evidence>
<comment type="subcellular location">
    <subcellularLocation>
        <location evidence="1">Cell membrane</location>
        <topology evidence="1">Multi-pass membrane protein</topology>
    </subcellularLocation>
</comment>
<evidence type="ECO:0000256" key="11">
    <source>
        <dbReference type="ARBA" id="ARBA00022840"/>
    </source>
</evidence>
<dbReference type="InterPro" id="IPR027256">
    <property type="entry name" value="P-typ_ATPase_IB"/>
</dbReference>
<feature type="transmembrane region" description="Helical" evidence="21">
    <location>
        <begin position="387"/>
        <end position="408"/>
    </location>
</feature>
<feature type="transmembrane region" description="Helical" evidence="21">
    <location>
        <begin position="697"/>
        <end position="718"/>
    </location>
</feature>
<gene>
    <name evidence="23" type="ORF">IAD15_06370</name>
</gene>
<dbReference type="InterPro" id="IPR023299">
    <property type="entry name" value="ATPase_P-typ_cyto_dom_N"/>
</dbReference>
<dbReference type="InterPro" id="IPR036163">
    <property type="entry name" value="HMA_dom_sf"/>
</dbReference>
<dbReference type="NCBIfam" id="TIGR01525">
    <property type="entry name" value="ATPase-IB_hvy"/>
    <property type="match status" value="1"/>
</dbReference>
<dbReference type="Pfam" id="PF00122">
    <property type="entry name" value="E1-E2_ATPase"/>
    <property type="match status" value="1"/>
</dbReference>
<dbReference type="Pfam" id="PF00702">
    <property type="entry name" value="Hydrolase"/>
    <property type="match status" value="1"/>
</dbReference>
<keyword evidence="17 21" id="KW-0472">Membrane</keyword>
<feature type="domain" description="HMA" evidence="22">
    <location>
        <begin position="779"/>
        <end position="843"/>
    </location>
</feature>
<keyword evidence="7 21" id="KW-0479">Metal-binding</keyword>
<dbReference type="PANTHER" id="PTHR43520:SF8">
    <property type="entry name" value="P-TYPE CU(+) TRANSPORTER"/>
    <property type="match status" value="1"/>
</dbReference>
<dbReference type="NCBIfam" id="TIGR01511">
    <property type="entry name" value="ATPase-IB1_Cu"/>
    <property type="match status" value="1"/>
</dbReference>
<evidence type="ECO:0000256" key="21">
    <source>
        <dbReference type="RuleBase" id="RU362081"/>
    </source>
</evidence>
<evidence type="ECO:0000256" key="7">
    <source>
        <dbReference type="ARBA" id="ARBA00022723"/>
    </source>
</evidence>
<evidence type="ECO:0000256" key="6">
    <source>
        <dbReference type="ARBA" id="ARBA00022692"/>
    </source>
</evidence>
<dbReference type="Gene3D" id="3.30.70.100">
    <property type="match status" value="2"/>
</dbReference>
<feature type="transmembrane region" description="Helical" evidence="21">
    <location>
        <begin position="724"/>
        <end position="744"/>
    </location>
</feature>
<comment type="similarity">
    <text evidence="2 21">Belongs to the cation transport ATPase (P-type) (TC 3.A.3) family. Type IB subfamily.</text>
</comment>
<dbReference type="InterPro" id="IPR008250">
    <property type="entry name" value="ATPase_P-typ_transduc_dom_A_sf"/>
</dbReference>
<feature type="transmembrane region" description="Helical" evidence="21">
    <location>
        <begin position="97"/>
        <end position="118"/>
    </location>
</feature>
<dbReference type="Gene3D" id="3.40.1110.10">
    <property type="entry name" value="Calcium-transporting ATPase, cytoplasmic domain N"/>
    <property type="match status" value="1"/>
</dbReference>
<evidence type="ECO:0000256" key="2">
    <source>
        <dbReference type="ARBA" id="ARBA00006024"/>
    </source>
</evidence>
<keyword evidence="15" id="KW-0186">Copper</keyword>
<dbReference type="Pfam" id="PF00403">
    <property type="entry name" value="HMA"/>
    <property type="match status" value="2"/>
</dbReference>
<evidence type="ECO:0000256" key="13">
    <source>
        <dbReference type="ARBA" id="ARBA00022967"/>
    </source>
</evidence>
<reference evidence="23" key="2">
    <citation type="journal article" date="2021" name="PeerJ">
        <title>Extensive microbial diversity within the chicken gut microbiome revealed by metagenomics and culture.</title>
        <authorList>
            <person name="Gilroy R."/>
            <person name="Ravi A."/>
            <person name="Getino M."/>
            <person name="Pursley I."/>
            <person name="Horton D.L."/>
            <person name="Alikhan N.F."/>
            <person name="Baker D."/>
            <person name="Gharbi K."/>
            <person name="Hall N."/>
            <person name="Watson M."/>
            <person name="Adriaenssens E.M."/>
            <person name="Foster-Nyarko E."/>
            <person name="Jarju S."/>
            <person name="Secka A."/>
            <person name="Antonio M."/>
            <person name="Oren A."/>
            <person name="Chaudhuri R.R."/>
            <person name="La Ragione R."/>
            <person name="Hildebrand F."/>
            <person name="Pallen M.J."/>
        </authorList>
    </citation>
    <scope>NUCLEOTIDE SEQUENCE</scope>
    <source>
        <strain evidence="23">CHK195-11698</strain>
    </source>
</reference>
<dbReference type="PRINTS" id="PR00943">
    <property type="entry name" value="CUATPASE"/>
</dbReference>
<keyword evidence="9 21" id="KW-0547">Nucleotide-binding</keyword>
<keyword evidence="14 21" id="KW-1133">Transmembrane helix</keyword>
<dbReference type="EC" id="7.2.2.8" evidence="3"/>
<dbReference type="PROSITE" id="PS01047">
    <property type="entry name" value="HMA_1"/>
    <property type="match status" value="2"/>
</dbReference>
<dbReference type="InterPro" id="IPR023214">
    <property type="entry name" value="HAD_sf"/>
</dbReference>
<keyword evidence="13" id="KW-1278">Translocase</keyword>
<dbReference type="FunFam" id="2.70.150.10:FF:000002">
    <property type="entry name" value="Copper-transporting ATPase 1, putative"/>
    <property type="match status" value="1"/>
</dbReference>
<dbReference type="InterPro" id="IPR059000">
    <property type="entry name" value="ATPase_P-type_domA"/>
</dbReference>
<dbReference type="InterPro" id="IPR006121">
    <property type="entry name" value="HMA_dom"/>
</dbReference>
<dbReference type="SFLD" id="SFLDF00027">
    <property type="entry name" value="p-type_atpase"/>
    <property type="match status" value="1"/>
</dbReference>
<dbReference type="InterPro" id="IPR018303">
    <property type="entry name" value="ATPase_P-typ_P_site"/>
</dbReference>
<evidence type="ECO:0000256" key="1">
    <source>
        <dbReference type="ARBA" id="ARBA00004651"/>
    </source>
</evidence>
<reference evidence="23" key="1">
    <citation type="submission" date="2020-10" db="EMBL/GenBank/DDBJ databases">
        <authorList>
            <person name="Gilroy R."/>
        </authorList>
    </citation>
    <scope>NUCLEOTIDE SEQUENCE</scope>
    <source>
        <strain evidence="23">CHK195-11698</strain>
    </source>
</reference>
<proteinExistence type="inferred from homology"/>
<keyword evidence="21" id="KW-1003">Cell membrane</keyword>
<accession>A0A9D1KZL5</accession>
<keyword evidence="6 21" id="KW-0812">Transmembrane</keyword>
<dbReference type="SUPFAM" id="SSF81665">
    <property type="entry name" value="Calcium ATPase, transmembrane domain M"/>
    <property type="match status" value="1"/>
</dbReference>
<dbReference type="SUPFAM" id="SSF55008">
    <property type="entry name" value="HMA, heavy metal-associated domain"/>
    <property type="match status" value="2"/>
</dbReference>
<evidence type="ECO:0000256" key="15">
    <source>
        <dbReference type="ARBA" id="ARBA00023008"/>
    </source>
</evidence>
<dbReference type="SUPFAM" id="SSF81653">
    <property type="entry name" value="Calcium ATPase, transduction domain A"/>
    <property type="match status" value="1"/>
</dbReference>
<dbReference type="InterPro" id="IPR023298">
    <property type="entry name" value="ATPase_P-typ_TM_dom_sf"/>
</dbReference>
<evidence type="ECO:0000256" key="12">
    <source>
        <dbReference type="ARBA" id="ARBA00022842"/>
    </source>
</evidence>
<dbReference type="NCBIfam" id="TIGR00003">
    <property type="entry name" value="copper ion binding protein"/>
    <property type="match status" value="2"/>
</dbReference>
<keyword evidence="8" id="KW-0677">Repeat</keyword>
<dbReference type="GO" id="GO:0055070">
    <property type="term" value="P:copper ion homeostasis"/>
    <property type="evidence" value="ECO:0007669"/>
    <property type="project" value="TreeGrafter"/>
</dbReference>
<feature type="transmembrane region" description="Helical" evidence="21">
    <location>
        <begin position="130"/>
        <end position="147"/>
    </location>
</feature>
<feature type="domain" description="HMA" evidence="22">
    <location>
        <begin position="1"/>
        <end position="67"/>
    </location>
</feature>
<dbReference type="CDD" id="cd02094">
    <property type="entry name" value="P-type_ATPase_Cu-like"/>
    <property type="match status" value="1"/>
</dbReference>
<dbReference type="InterPro" id="IPR036412">
    <property type="entry name" value="HAD-like_sf"/>
</dbReference>
<feature type="transmembrane region" description="Helical" evidence="21">
    <location>
        <begin position="208"/>
        <end position="225"/>
    </location>
</feature>
<dbReference type="GO" id="GO:0005524">
    <property type="term" value="F:ATP binding"/>
    <property type="evidence" value="ECO:0007669"/>
    <property type="project" value="UniProtKB-UniRule"/>
</dbReference>
<name>A0A9D1KZL5_9FIRM</name>
<dbReference type="InterPro" id="IPR017969">
    <property type="entry name" value="Heavy-metal-associated_CS"/>
</dbReference>
<evidence type="ECO:0000256" key="4">
    <source>
        <dbReference type="ARBA" id="ARBA00015102"/>
    </source>
</evidence>
<dbReference type="PANTHER" id="PTHR43520">
    <property type="entry name" value="ATP7, ISOFORM B"/>
    <property type="match status" value="1"/>
</dbReference>
<evidence type="ECO:0000256" key="14">
    <source>
        <dbReference type="ARBA" id="ARBA00022989"/>
    </source>
</evidence>
<organism evidence="23 24">
    <name type="scientific">Candidatus Fimiplasma intestinipullorum</name>
    <dbReference type="NCBI Taxonomy" id="2840825"/>
    <lineage>
        <taxon>Bacteria</taxon>
        <taxon>Bacillati</taxon>
        <taxon>Bacillota</taxon>
        <taxon>Clostridia</taxon>
        <taxon>Eubacteriales</taxon>
        <taxon>Candidatus Fimiplasma</taxon>
    </lineage>
</organism>
<dbReference type="PROSITE" id="PS50846">
    <property type="entry name" value="HMA_2"/>
    <property type="match status" value="2"/>
</dbReference>
<dbReference type="Proteomes" id="UP000824175">
    <property type="component" value="Unassembled WGS sequence"/>
</dbReference>
<dbReference type="GO" id="GO:0016887">
    <property type="term" value="F:ATP hydrolysis activity"/>
    <property type="evidence" value="ECO:0007669"/>
    <property type="project" value="InterPro"/>
</dbReference>
<protein>
    <recommendedName>
        <fullName evidence="4">Copper-exporting P-type ATPase</fullName>
        <ecNumber evidence="3">7.2.2.8</ecNumber>
    </recommendedName>
    <alternativeName>
        <fullName evidence="18">Copper-exporting P-type ATPase A</fullName>
    </alternativeName>
    <alternativeName>
        <fullName evidence="19">Cu(+)-exporting ATPase</fullName>
    </alternativeName>
</protein>
<dbReference type="GO" id="GO:0140581">
    <property type="term" value="F:P-type monovalent copper transporter activity"/>
    <property type="evidence" value="ECO:0007669"/>
    <property type="project" value="UniProtKB-EC"/>
</dbReference>
<keyword evidence="12" id="KW-0460">Magnesium</keyword>
<dbReference type="SFLD" id="SFLDS00003">
    <property type="entry name" value="Haloacid_Dehalogenase"/>
    <property type="match status" value="1"/>
</dbReference>
<feature type="transmembrane region" description="Helical" evidence="21">
    <location>
        <begin position="359"/>
        <end position="381"/>
    </location>
</feature>
<evidence type="ECO:0000259" key="22">
    <source>
        <dbReference type="PROSITE" id="PS50846"/>
    </source>
</evidence>
<evidence type="ECO:0000256" key="18">
    <source>
        <dbReference type="ARBA" id="ARBA00029719"/>
    </source>
</evidence>
<dbReference type="SUPFAM" id="SSF56784">
    <property type="entry name" value="HAD-like"/>
    <property type="match status" value="1"/>
</dbReference>
<dbReference type="PROSITE" id="PS00154">
    <property type="entry name" value="ATPASE_E1_E2"/>
    <property type="match status" value="1"/>
</dbReference>
<dbReference type="Gene3D" id="3.40.50.1000">
    <property type="entry name" value="HAD superfamily/HAD-like"/>
    <property type="match status" value="1"/>
</dbReference>
<dbReference type="GO" id="GO:0005886">
    <property type="term" value="C:plasma membrane"/>
    <property type="evidence" value="ECO:0007669"/>
    <property type="project" value="UniProtKB-SubCell"/>
</dbReference>
<keyword evidence="11 21" id="KW-0067">ATP-binding</keyword>
<keyword evidence="10" id="KW-0187">Copper transport</keyword>
<dbReference type="FunFam" id="3.30.70.100:FF:000005">
    <property type="entry name" value="Copper-exporting P-type ATPase A"/>
    <property type="match status" value="1"/>
</dbReference>
<dbReference type="PRINTS" id="PR00119">
    <property type="entry name" value="CATATPASE"/>
</dbReference>
<dbReference type="GO" id="GO:0005507">
    <property type="term" value="F:copper ion binding"/>
    <property type="evidence" value="ECO:0007669"/>
    <property type="project" value="InterPro"/>
</dbReference>
<dbReference type="InterPro" id="IPR006122">
    <property type="entry name" value="HMA_Cu_ion-bd"/>
</dbReference>
<evidence type="ECO:0000256" key="16">
    <source>
        <dbReference type="ARBA" id="ARBA00023065"/>
    </source>
</evidence>
<evidence type="ECO:0000256" key="10">
    <source>
        <dbReference type="ARBA" id="ARBA00022796"/>
    </source>
</evidence>
<evidence type="ECO:0000256" key="17">
    <source>
        <dbReference type="ARBA" id="ARBA00023136"/>
    </source>
</evidence>
<evidence type="ECO:0000313" key="24">
    <source>
        <dbReference type="Proteomes" id="UP000824175"/>
    </source>
</evidence>
<keyword evidence="16" id="KW-0406">Ion transport</keyword>
<dbReference type="Gene3D" id="2.70.150.10">
    <property type="entry name" value="Calcium-transporting ATPase, cytoplasmic transduction domain A"/>
    <property type="match status" value="1"/>
</dbReference>
<evidence type="ECO:0000256" key="5">
    <source>
        <dbReference type="ARBA" id="ARBA00022448"/>
    </source>
</evidence>
<dbReference type="InterPro" id="IPR001757">
    <property type="entry name" value="P_typ_ATPase"/>
</dbReference>
<evidence type="ECO:0000256" key="20">
    <source>
        <dbReference type="ARBA" id="ARBA00049289"/>
    </source>
</evidence>
<comment type="caution">
    <text evidence="23">The sequence shown here is derived from an EMBL/GenBank/DDBJ whole genome shotgun (WGS) entry which is preliminary data.</text>
</comment>
<evidence type="ECO:0000256" key="8">
    <source>
        <dbReference type="ARBA" id="ARBA00022737"/>
    </source>
</evidence>
<comment type="catalytic activity">
    <reaction evidence="20">
        <text>Cu(+)(in) + ATP + H2O = Cu(+)(out) + ADP + phosphate + H(+)</text>
        <dbReference type="Rhea" id="RHEA:25792"/>
        <dbReference type="ChEBI" id="CHEBI:15377"/>
        <dbReference type="ChEBI" id="CHEBI:15378"/>
        <dbReference type="ChEBI" id="CHEBI:30616"/>
        <dbReference type="ChEBI" id="CHEBI:43474"/>
        <dbReference type="ChEBI" id="CHEBI:49552"/>
        <dbReference type="ChEBI" id="CHEBI:456216"/>
        <dbReference type="EC" id="7.2.2.8"/>
    </reaction>
</comment>
<sequence length="846" mass="91899">MKEKMKIEGMTCSACQAHVEKSVRALDGVIEANVNLLLNTMNVEYDEQKVSEQDIIRAVESGGYGACPINPETSAAPAKTRPTEKLEEEAKHLKQRLWASVILLLILMYISMGHMFGFPLPWFLEGTQNAIAFAFTQFLIASVILLIQKHYFINGFKALYHRAANMDSLIAVGAGASYLYGIFAIYMIGYGLGHGDLVLAHHYQMDLYFESAAMIVTLISVGKYLESRSKGKTSDAISRLMELAPDTAIIVRDGEEMEVSLQEVRKGDHVIVRSGGRIPVDGIVLEGEGYVDESALTGESIPVKKKTGDKLMSATLLNNGHMVYEATHVGEDTTLSKIINLVEEASASKAPISRLADKVSAVFVPAVMTIALLTFVIWLLLGQEFSFALSMGISVLVISCPCALGLATPTAIMVGTGKGAENGILIKSAESLEIAHEVDTIIFDKTGTITYGRPNVIRIESEMDHQELLRLAASLETISDHPLAKAVLRRAKGLTLEPVRHAENLIGKGLYGEVSGHQVAIGNESLMKHLHIALKDARNHVDAMADEALTPLIVAIDGEIKGYIGIADEIKASSLEAIARLKEMGIHLMMLTGDHQKNAMALQKKLGLDKVVAEVLPQDKEQVVSSLVKEGHRVMMVGDGINDAPALTSASVGVAIGAGSDIAIDSADIILIRNDLRDVVSAIELSRKVIVNIKENLFWAFIYNIIGIPLAAGVFYYLNGWRLTPMFGAAAMSLSSFCVVSNALRLRFFKPSLAHTSSSVHEETLELNQKEVEEEEKKMQKTIQVEGMMCQHCVAHVKNALEKIPGVQAEVSLEKKQAVVTMDTPVADETFAQAIHDAGYECKGIA</sequence>
<feature type="transmembrane region" description="Helical" evidence="21">
    <location>
        <begin position="168"/>
        <end position="188"/>
    </location>
</feature>